<comment type="similarity">
    <text evidence="1">Belongs to the DapA family.</text>
</comment>
<protein>
    <submittedName>
        <fullName evidence="4">Dihydrodipicolinate synthase family protein</fullName>
    </submittedName>
</protein>
<dbReference type="SMART" id="SM01130">
    <property type="entry name" value="DHDPS"/>
    <property type="match status" value="1"/>
</dbReference>
<keyword evidence="3" id="KW-0812">Transmembrane</keyword>
<dbReference type="InterPro" id="IPR013785">
    <property type="entry name" value="Aldolase_TIM"/>
</dbReference>
<dbReference type="AlphaFoldDB" id="A0A3S0AGQ0"/>
<dbReference type="Pfam" id="PF00701">
    <property type="entry name" value="DHDPS"/>
    <property type="match status" value="1"/>
</dbReference>
<evidence type="ECO:0000313" key="4">
    <source>
        <dbReference type="EMBL" id="RTE55422.1"/>
    </source>
</evidence>
<proteinExistence type="inferred from homology"/>
<dbReference type="Proteomes" id="UP000267585">
    <property type="component" value="Unassembled WGS sequence"/>
</dbReference>
<dbReference type="PANTHER" id="PTHR12128:SF66">
    <property type="entry name" value="4-HYDROXY-2-OXOGLUTARATE ALDOLASE, MITOCHONDRIAL"/>
    <property type="match status" value="1"/>
</dbReference>
<dbReference type="SUPFAM" id="SSF51569">
    <property type="entry name" value="Aldolase"/>
    <property type="match status" value="1"/>
</dbReference>
<reference evidence="4 5" key="1">
    <citation type="submission" date="2018-11" db="EMBL/GenBank/DDBJ databases">
        <title>Arenibacter aquaticus sp.nov., a marine bacterium isolated from surface seawater in the South China Sea.</title>
        <authorList>
            <person name="Guo J."/>
            <person name="Sun J."/>
        </authorList>
    </citation>
    <scope>NUCLEOTIDE SEQUENCE [LARGE SCALE GENOMIC DNA]</scope>
    <source>
        <strain evidence="4 5">GUO666</strain>
    </source>
</reference>
<dbReference type="Gene3D" id="3.20.20.70">
    <property type="entry name" value="Aldolase class I"/>
    <property type="match status" value="1"/>
</dbReference>
<evidence type="ECO:0000313" key="5">
    <source>
        <dbReference type="Proteomes" id="UP000267585"/>
    </source>
</evidence>
<evidence type="ECO:0000256" key="1">
    <source>
        <dbReference type="ARBA" id="ARBA00007592"/>
    </source>
</evidence>
<keyword evidence="2" id="KW-0456">Lyase</keyword>
<accession>A0A3S0AGQ0</accession>
<keyword evidence="3" id="KW-1133">Transmembrane helix</keyword>
<organism evidence="4 5">
    <name type="scientific">Arenibacter aquaticus</name>
    <dbReference type="NCBI Taxonomy" id="2489054"/>
    <lineage>
        <taxon>Bacteria</taxon>
        <taxon>Pseudomonadati</taxon>
        <taxon>Bacteroidota</taxon>
        <taxon>Flavobacteriia</taxon>
        <taxon>Flavobacteriales</taxon>
        <taxon>Flavobacteriaceae</taxon>
        <taxon>Arenibacter</taxon>
    </lineage>
</organism>
<comment type="caution">
    <text evidence="4">The sequence shown here is derived from an EMBL/GenBank/DDBJ whole genome shotgun (WGS) entry which is preliminary data.</text>
</comment>
<evidence type="ECO:0000256" key="3">
    <source>
        <dbReference type="SAM" id="Phobius"/>
    </source>
</evidence>
<name>A0A3S0AGQ0_9FLAO</name>
<evidence type="ECO:0000256" key="2">
    <source>
        <dbReference type="ARBA" id="ARBA00023239"/>
    </source>
</evidence>
<gene>
    <name evidence="4" type="ORF">EHW67_02320</name>
</gene>
<sequence>MIFKRRYRKLQTQRTVTGLERLVAWHKQDKALNNNKPMNWTRRKFLNAGIMTTLGGVWLSSGFEKLSFFTTENKLPGGFWPVMMTPYKEDLTIDYDGLKRLIRWYEDSGATGLFANCGSSEMYDLNNQERIALTKFVVENSKLPVVSTGTFSDQIGENIDFIKKIHATGVQAVVLIPSVMVRKDENNMALLHSFENIMKETGDIPLGIYECPSPYKRLIGPDILDQLQKTGRFLYFKDTTCDAELVAQKIAIASNSDLGIYNAHSPDVLHSIRHGGAGMSCIAGNFYPELFSYLWRNGRHKEASASVKKVNDFILSNKSVIGKKYAIGAKYFMNLRGLDLRVNSRKNVSALDDGDKARLDTLWKGLTALGKEVDIDIVNYN</sequence>
<keyword evidence="3" id="KW-0472">Membrane</keyword>
<dbReference type="EMBL" id="RQPJ01000001">
    <property type="protein sequence ID" value="RTE55422.1"/>
    <property type="molecule type" value="Genomic_DNA"/>
</dbReference>
<dbReference type="InterPro" id="IPR002220">
    <property type="entry name" value="DapA-like"/>
</dbReference>
<dbReference type="CDD" id="cd00408">
    <property type="entry name" value="DHDPS-like"/>
    <property type="match status" value="1"/>
</dbReference>
<feature type="transmembrane region" description="Helical" evidence="3">
    <location>
        <begin position="45"/>
        <end position="63"/>
    </location>
</feature>
<keyword evidence="5" id="KW-1185">Reference proteome</keyword>
<dbReference type="PANTHER" id="PTHR12128">
    <property type="entry name" value="DIHYDRODIPICOLINATE SYNTHASE"/>
    <property type="match status" value="1"/>
</dbReference>
<dbReference type="GO" id="GO:0008840">
    <property type="term" value="F:4-hydroxy-tetrahydrodipicolinate synthase activity"/>
    <property type="evidence" value="ECO:0007669"/>
    <property type="project" value="TreeGrafter"/>
</dbReference>